<reference evidence="2 3" key="1">
    <citation type="submission" date="2021-01" db="EMBL/GenBank/DDBJ databases">
        <title>Cercospora kikuchii MAFF 305040 whole genome shotgun sequence.</title>
        <authorList>
            <person name="Kashiwa T."/>
            <person name="Suzuki T."/>
        </authorList>
    </citation>
    <scope>NUCLEOTIDE SEQUENCE [LARGE SCALE GENOMIC DNA]</scope>
    <source>
        <strain evidence="2 3">MAFF 305040</strain>
    </source>
</reference>
<feature type="transmembrane region" description="Helical" evidence="1">
    <location>
        <begin position="279"/>
        <end position="296"/>
    </location>
</feature>
<organism evidence="2 3">
    <name type="scientific">Cercospora kikuchii</name>
    <dbReference type="NCBI Taxonomy" id="84275"/>
    <lineage>
        <taxon>Eukaryota</taxon>
        <taxon>Fungi</taxon>
        <taxon>Dikarya</taxon>
        <taxon>Ascomycota</taxon>
        <taxon>Pezizomycotina</taxon>
        <taxon>Dothideomycetes</taxon>
        <taxon>Dothideomycetidae</taxon>
        <taxon>Mycosphaerellales</taxon>
        <taxon>Mycosphaerellaceae</taxon>
        <taxon>Cercospora</taxon>
    </lineage>
</organism>
<feature type="transmembrane region" description="Helical" evidence="1">
    <location>
        <begin position="210"/>
        <end position="227"/>
    </location>
</feature>
<keyword evidence="1" id="KW-0472">Membrane</keyword>
<gene>
    <name evidence="2" type="ORF">CKM354_000091800</name>
</gene>
<dbReference type="EMBL" id="BOLY01000001">
    <property type="protein sequence ID" value="GIZ37473.1"/>
    <property type="molecule type" value="Genomic_DNA"/>
</dbReference>
<dbReference type="Proteomes" id="UP000825890">
    <property type="component" value="Unassembled WGS sequence"/>
</dbReference>
<keyword evidence="1" id="KW-0812">Transmembrane</keyword>
<evidence type="ECO:0000313" key="2">
    <source>
        <dbReference type="EMBL" id="GIZ37473.1"/>
    </source>
</evidence>
<keyword evidence="3" id="KW-1185">Reference proteome</keyword>
<keyword evidence="1" id="KW-1133">Transmembrane helix</keyword>
<feature type="transmembrane region" description="Helical" evidence="1">
    <location>
        <begin position="183"/>
        <end position="204"/>
    </location>
</feature>
<dbReference type="GeneID" id="68286493"/>
<protein>
    <submittedName>
        <fullName evidence="2">Uncharacterized protein</fullName>
    </submittedName>
</protein>
<feature type="transmembrane region" description="Helical" evidence="1">
    <location>
        <begin position="144"/>
        <end position="171"/>
    </location>
</feature>
<comment type="caution">
    <text evidence="2">The sequence shown here is derived from an EMBL/GenBank/DDBJ whole genome shotgun (WGS) entry which is preliminary data.</text>
</comment>
<feature type="transmembrane region" description="Helical" evidence="1">
    <location>
        <begin position="107"/>
        <end position="124"/>
    </location>
</feature>
<feature type="transmembrane region" description="Helical" evidence="1">
    <location>
        <begin position="239"/>
        <end position="259"/>
    </location>
</feature>
<proteinExistence type="predicted"/>
<dbReference type="RefSeq" id="XP_044651960.1">
    <property type="nucleotide sequence ID" value="XM_044796025.1"/>
</dbReference>
<name>A0A9P3F884_9PEZI</name>
<sequence>MERRLRNRFAFHQELTNKIRPGLAALKVFFSEMRNVNLEFTGSGEQNTFRAEVNHPGGSRSFHNPHFPPGNCQGTGLSNAWCMALQLVYAGLEDLAIALAFLETQGHFLFTLLFVCTAAAQPVGNKWSVNHGLPPADITEQGLLWLWYLLRPLLPILINIVGLVWSGLLLWRRIKAKAPCGKPSMLQFLLTISGPVTMAVYLGTSVPDEHDLAVMTSICLFFAYPYVTHLGCALSHNLGIYAVYVFVLVLMCLLVVPTLGKRIPDTQSRQLLNVLQTPLLILLAWAGFQIAQLCVLQNPFRDCSLRSPVRGLRNTARNYRRPVSGVEEESIAGANIMLADRSRAGS</sequence>
<accession>A0A9P3F884</accession>
<dbReference type="AlphaFoldDB" id="A0A9P3F884"/>
<evidence type="ECO:0000313" key="3">
    <source>
        <dbReference type="Proteomes" id="UP000825890"/>
    </source>
</evidence>
<evidence type="ECO:0000256" key="1">
    <source>
        <dbReference type="SAM" id="Phobius"/>
    </source>
</evidence>